<keyword evidence="3" id="KW-1185">Reference proteome</keyword>
<dbReference type="AlphaFoldDB" id="A0A6G1BL16"/>
<name>A0A6G1BL16_9ORYZ</name>
<evidence type="ECO:0000313" key="3">
    <source>
        <dbReference type="Proteomes" id="UP000479710"/>
    </source>
</evidence>
<dbReference type="EMBL" id="SPHZ02000012">
    <property type="protein sequence ID" value="KAF0888649.1"/>
    <property type="molecule type" value="Genomic_DNA"/>
</dbReference>
<feature type="region of interest" description="Disordered" evidence="1">
    <location>
        <begin position="1"/>
        <end position="32"/>
    </location>
</feature>
<gene>
    <name evidence="2" type="ORF">E2562_016107</name>
</gene>
<feature type="region of interest" description="Disordered" evidence="1">
    <location>
        <begin position="49"/>
        <end position="93"/>
    </location>
</feature>
<proteinExistence type="predicted"/>
<dbReference type="Proteomes" id="UP000479710">
    <property type="component" value="Unassembled WGS sequence"/>
</dbReference>
<evidence type="ECO:0000256" key="1">
    <source>
        <dbReference type="SAM" id="MobiDB-lite"/>
    </source>
</evidence>
<accession>A0A6G1BL16</accession>
<evidence type="ECO:0000313" key="2">
    <source>
        <dbReference type="EMBL" id="KAF0888649.1"/>
    </source>
</evidence>
<comment type="caution">
    <text evidence="2">The sequence shown here is derived from an EMBL/GenBank/DDBJ whole genome shotgun (WGS) entry which is preliminary data.</text>
</comment>
<protein>
    <submittedName>
        <fullName evidence="2">Uncharacterized protein</fullName>
    </submittedName>
</protein>
<reference evidence="2 3" key="1">
    <citation type="submission" date="2019-11" db="EMBL/GenBank/DDBJ databases">
        <title>Whole genome sequence of Oryza granulata.</title>
        <authorList>
            <person name="Li W."/>
        </authorList>
    </citation>
    <scope>NUCLEOTIDE SEQUENCE [LARGE SCALE GENOMIC DNA]</scope>
    <source>
        <strain evidence="3">cv. Menghai</strain>
        <tissue evidence="2">Leaf</tissue>
    </source>
</reference>
<organism evidence="2 3">
    <name type="scientific">Oryza meyeriana var. granulata</name>
    <dbReference type="NCBI Taxonomy" id="110450"/>
    <lineage>
        <taxon>Eukaryota</taxon>
        <taxon>Viridiplantae</taxon>
        <taxon>Streptophyta</taxon>
        <taxon>Embryophyta</taxon>
        <taxon>Tracheophyta</taxon>
        <taxon>Spermatophyta</taxon>
        <taxon>Magnoliopsida</taxon>
        <taxon>Liliopsida</taxon>
        <taxon>Poales</taxon>
        <taxon>Poaceae</taxon>
        <taxon>BOP clade</taxon>
        <taxon>Oryzoideae</taxon>
        <taxon>Oryzeae</taxon>
        <taxon>Oryzinae</taxon>
        <taxon>Oryza</taxon>
        <taxon>Oryza meyeriana</taxon>
    </lineage>
</organism>
<feature type="compositionally biased region" description="Low complexity" evidence="1">
    <location>
        <begin position="77"/>
        <end position="87"/>
    </location>
</feature>
<sequence>MEEDAENPRLSLGGDKLEERAGGGGDAENGIIGSGAAATVAAAIAPTAAAPAGDPILPPPARVPSRSTVREGHARARNQTPAAATTPPRVPSVLQGVQLGGMTRSSKPFVGRAPAGLPSCGMISGPGDAGEHGAGSGLGGVIVTLAYEFLG</sequence>